<organism evidence="1 2">
    <name type="scientific">Anaeromyxobacter oryzae</name>
    <dbReference type="NCBI Taxonomy" id="2918170"/>
    <lineage>
        <taxon>Bacteria</taxon>
        <taxon>Pseudomonadati</taxon>
        <taxon>Myxococcota</taxon>
        <taxon>Myxococcia</taxon>
        <taxon>Myxococcales</taxon>
        <taxon>Cystobacterineae</taxon>
        <taxon>Anaeromyxobacteraceae</taxon>
        <taxon>Anaeromyxobacter</taxon>
    </lineage>
</organism>
<name>A0ABM7X3B8_9BACT</name>
<reference evidence="2" key="1">
    <citation type="journal article" date="2022" name="Int. J. Syst. Evol. Microbiol.">
        <title>Anaeromyxobacter oryzae sp. nov., Anaeromyxobacter diazotrophicus sp. nov. and Anaeromyxobacter paludicola sp. nov., isolated from paddy soils.</title>
        <authorList>
            <person name="Itoh H."/>
            <person name="Xu Z."/>
            <person name="Mise K."/>
            <person name="Masuda Y."/>
            <person name="Ushijima N."/>
            <person name="Hayakawa C."/>
            <person name="Shiratori Y."/>
            <person name="Senoo K."/>
        </authorList>
    </citation>
    <scope>NUCLEOTIDE SEQUENCE [LARGE SCALE GENOMIC DNA]</scope>
    <source>
        <strain evidence="2">Red232</strain>
    </source>
</reference>
<evidence type="ECO:0000313" key="1">
    <source>
        <dbReference type="EMBL" id="BDG06256.1"/>
    </source>
</evidence>
<evidence type="ECO:0000313" key="2">
    <source>
        <dbReference type="Proteomes" id="UP001162891"/>
    </source>
</evidence>
<gene>
    <name evidence="1" type="ORF">AMOR_52520</name>
</gene>
<keyword evidence="2" id="KW-1185">Reference proteome</keyword>
<evidence type="ECO:0008006" key="3">
    <source>
        <dbReference type="Google" id="ProtNLM"/>
    </source>
</evidence>
<dbReference type="Proteomes" id="UP001162891">
    <property type="component" value="Chromosome"/>
</dbReference>
<dbReference type="EMBL" id="AP025591">
    <property type="protein sequence ID" value="BDG06256.1"/>
    <property type="molecule type" value="Genomic_DNA"/>
</dbReference>
<protein>
    <recommendedName>
        <fullName evidence="3">Response regulatory domain-containing protein</fullName>
    </recommendedName>
</protein>
<accession>A0ABM7X3B8</accession>
<sequence>MPEILVGCAPGIGLKYASATDVRRDRLADERHGVLVRTKLRLAVGDRTPVTIELEKERIAIQATGEIRWVTPLVNGALAGIALVPASHRDGVQLDLVFGVRSAGPAPERAVPPPAPIAAAAAAALAPGAVQRQAVPEAVPPLSVAMLQPNPVLRQALVAALGRFGREKGPWDVSVQATAEPDAFIEALSAEPRGLAIIDCDPLGAAVDPLVAAIRSHRAWERLPLILLSSDGRSRLEDGYAVFVRKPFEVKSFVNLAGILVARA</sequence>
<dbReference type="Gene3D" id="2.40.10.220">
    <property type="entry name" value="predicted glycosyltransferase like domains"/>
    <property type="match status" value="1"/>
</dbReference>
<dbReference type="RefSeq" id="WP_248355697.1">
    <property type="nucleotide sequence ID" value="NZ_AP025591.1"/>
</dbReference>
<proteinExistence type="predicted"/>